<protein>
    <submittedName>
        <fullName evidence="1">Uncharacterized protein</fullName>
    </submittedName>
</protein>
<gene>
    <name evidence="1" type="ORF">NITHO_4920010</name>
</gene>
<organism evidence="1 2">
    <name type="scientific">Nitrolancea hollandica Lb</name>
    <dbReference type="NCBI Taxonomy" id="1129897"/>
    <lineage>
        <taxon>Bacteria</taxon>
        <taxon>Pseudomonadati</taxon>
        <taxon>Thermomicrobiota</taxon>
        <taxon>Thermomicrobia</taxon>
        <taxon>Sphaerobacterales</taxon>
        <taxon>Sphaerobacterineae</taxon>
        <taxon>Sphaerobacteraceae</taxon>
        <taxon>Nitrolancea</taxon>
    </lineage>
</organism>
<accession>I4EL37</accession>
<dbReference type="InterPro" id="IPR056908">
    <property type="entry name" value="Gp80-like"/>
</dbReference>
<dbReference type="Proteomes" id="UP000004221">
    <property type="component" value="Unassembled WGS sequence"/>
</dbReference>
<evidence type="ECO:0000313" key="1">
    <source>
        <dbReference type="EMBL" id="CCF85399.1"/>
    </source>
</evidence>
<evidence type="ECO:0000313" key="2">
    <source>
        <dbReference type="Proteomes" id="UP000004221"/>
    </source>
</evidence>
<proteinExistence type="predicted"/>
<comment type="caution">
    <text evidence="1">The sequence shown here is derived from an EMBL/GenBank/DDBJ whole genome shotgun (WGS) entry which is preliminary data.</text>
</comment>
<dbReference type="RefSeq" id="WP_008480275.1">
    <property type="nucleotide sequence ID" value="NZ_CAGS01000437.1"/>
</dbReference>
<dbReference type="EMBL" id="CAGS01000437">
    <property type="protein sequence ID" value="CCF85399.1"/>
    <property type="molecule type" value="Genomic_DNA"/>
</dbReference>
<sequence length="196" mass="21080">MFESLRQRIALPSAPRLFVPGFLRPVALRRVHVFHGLSWQTDRHGRLLWVEEGPVDNILHDEGEQYILARAFDTDLTGYSSTPTNLWLGLDARATLAEADTLASITGEPTLGGYARKSVSTTAGFTITQPGAYYQAATGTLAFTASGGNYGTVKNRFLATTSDASGKLICSLALSVDRTVNDGDTLNVSLTIGLSE</sequence>
<dbReference type="AlphaFoldDB" id="I4EL37"/>
<reference evidence="1 2" key="1">
    <citation type="journal article" date="2012" name="ISME J.">
        <title>Nitrification expanded: discovery, physiology and genomics of a nitrite-oxidizing bacterium from the phylum Chloroflexi.</title>
        <authorList>
            <person name="Sorokin D.Y."/>
            <person name="Lucker S."/>
            <person name="Vejmelkova D."/>
            <person name="Kostrikina N.A."/>
            <person name="Kleerebezem R."/>
            <person name="Rijpstra W.I."/>
            <person name="Damste J.S."/>
            <person name="Le Paslier D."/>
            <person name="Muyzer G."/>
            <person name="Wagner M."/>
            <person name="van Loosdrecht M.C."/>
            <person name="Daims H."/>
        </authorList>
    </citation>
    <scope>NUCLEOTIDE SEQUENCE [LARGE SCALE GENOMIC DNA]</scope>
    <source>
        <strain evidence="2">none</strain>
    </source>
</reference>
<name>I4EL37_9BACT</name>
<keyword evidence="2" id="KW-1185">Reference proteome</keyword>
<dbReference type="Pfam" id="PF23140">
    <property type="entry name" value="Gp80"/>
    <property type="match status" value="1"/>
</dbReference>